<dbReference type="PANTHER" id="PTHR10666">
    <property type="entry name" value="UBIQUITIN"/>
    <property type="match status" value="1"/>
</dbReference>
<dbReference type="SUPFAM" id="SSF54236">
    <property type="entry name" value="Ubiquitin-like"/>
    <property type="match status" value="3"/>
</dbReference>
<comment type="caution">
    <text evidence="2">The sequence shown here is derived from an EMBL/GenBank/DDBJ whole genome shotgun (WGS) entry which is preliminary data.</text>
</comment>
<evidence type="ECO:0000313" key="2">
    <source>
        <dbReference type="EMBL" id="KAL3069405.1"/>
    </source>
</evidence>
<dbReference type="Proteomes" id="UP001620645">
    <property type="component" value="Unassembled WGS sequence"/>
</dbReference>
<dbReference type="AlphaFoldDB" id="A0ABD2HX99"/>
<dbReference type="InterPro" id="IPR050158">
    <property type="entry name" value="Ubiquitin_ubiquitin-like"/>
</dbReference>
<feature type="domain" description="Ubiquitin-like" evidence="1">
    <location>
        <begin position="228"/>
        <end position="304"/>
    </location>
</feature>
<protein>
    <recommendedName>
        <fullName evidence="1">Ubiquitin-like domain-containing protein</fullName>
    </recommendedName>
</protein>
<dbReference type="InterPro" id="IPR029071">
    <property type="entry name" value="Ubiquitin-like_domsf"/>
</dbReference>
<evidence type="ECO:0000313" key="3">
    <source>
        <dbReference type="Proteomes" id="UP001620645"/>
    </source>
</evidence>
<organism evidence="2 3">
    <name type="scientific">Heterodera schachtii</name>
    <name type="common">Sugarbeet cyst nematode worm</name>
    <name type="synonym">Tylenchus schachtii</name>
    <dbReference type="NCBI Taxonomy" id="97005"/>
    <lineage>
        <taxon>Eukaryota</taxon>
        <taxon>Metazoa</taxon>
        <taxon>Ecdysozoa</taxon>
        <taxon>Nematoda</taxon>
        <taxon>Chromadorea</taxon>
        <taxon>Rhabditida</taxon>
        <taxon>Tylenchina</taxon>
        <taxon>Tylenchomorpha</taxon>
        <taxon>Tylenchoidea</taxon>
        <taxon>Heteroderidae</taxon>
        <taxon>Heteroderinae</taxon>
        <taxon>Heterodera</taxon>
    </lineage>
</organism>
<dbReference type="EMBL" id="JBICCN010000429">
    <property type="protein sequence ID" value="KAL3069405.1"/>
    <property type="molecule type" value="Genomic_DNA"/>
</dbReference>
<dbReference type="InterPro" id="IPR000626">
    <property type="entry name" value="Ubiquitin-like_dom"/>
</dbReference>
<keyword evidence="3" id="KW-1185">Reference proteome</keyword>
<name>A0ABD2HX99_HETSC</name>
<evidence type="ECO:0000259" key="1">
    <source>
        <dbReference type="PROSITE" id="PS50053"/>
    </source>
</evidence>
<dbReference type="PROSITE" id="PS50053">
    <property type="entry name" value="UBIQUITIN_2"/>
    <property type="match status" value="1"/>
</dbReference>
<reference evidence="2 3" key="1">
    <citation type="submission" date="2024-10" db="EMBL/GenBank/DDBJ databases">
        <authorList>
            <person name="Kim D."/>
        </authorList>
    </citation>
    <scope>NUCLEOTIDE SEQUENCE [LARGE SCALE GENOMIC DNA]</scope>
    <source>
        <strain evidence="2">Taebaek</strain>
    </source>
</reference>
<proteinExistence type="predicted"/>
<gene>
    <name evidence="2" type="ORF">niasHS_018130</name>
</gene>
<dbReference type="Gene3D" id="3.10.20.90">
    <property type="entry name" value="Phosphatidylinositol 3-kinase Catalytic Subunit, Chain A, domain 1"/>
    <property type="match status" value="2"/>
</dbReference>
<dbReference type="InterPro" id="IPR024682">
    <property type="entry name" value="Npl4_Ub-like_dom"/>
</dbReference>
<sequence>MQTLGLKKTDVVTADEKFANEGDQFTVYVNGRETMEDLKEKIMKIMGKNGKTTLGSDRSYPGRLTLQYGQNDEFMNSKKTIDEYGIKKDDTIRLSIGEFLIILWQFGKKNEVKGYHVWVKSEETVAILKKKVRITTDEQIFKKQLKKELRTTNTITVEVNGTDKVDNLKKKIIGKMTEESKTKFGTDPKRLTLKYDENDNYDILNDVKAIDYYLNRKASTVRLSIGEFRIVVRYAKLDKNYNIWMNSKETVATLKKKIQNESKINPEQQILKCDTNGNGGTVTVLEDKKAMTDYGIGEGTTVLLFTEFQIFVKYKKDNEQKTFTVRISGTDNAYQLRKEIMKEMRKVFPMIKSVEINDSQSSEFNEERYGKNSTKTLKSCGIGEGSTIYLVSYGLNHPVTGEWMEVKLM</sequence>
<dbReference type="CDD" id="cd17039">
    <property type="entry name" value="Ubl_ubiquitin_like"/>
    <property type="match status" value="1"/>
</dbReference>
<dbReference type="Pfam" id="PF11543">
    <property type="entry name" value="UN_NPL4"/>
    <property type="match status" value="1"/>
</dbReference>
<accession>A0ABD2HX99</accession>